<dbReference type="PANTHER" id="PTHR43004:SF19">
    <property type="entry name" value="BINDING MONOOXYGENASE, PUTATIVE (JCVI)-RELATED"/>
    <property type="match status" value="1"/>
</dbReference>
<keyword evidence="2" id="KW-0285">Flavoprotein</keyword>
<dbReference type="Gene3D" id="3.50.50.60">
    <property type="entry name" value="FAD/NAD(P)-binding domain"/>
    <property type="match status" value="1"/>
</dbReference>
<evidence type="ECO:0000313" key="6">
    <source>
        <dbReference type="Proteomes" id="UP001501676"/>
    </source>
</evidence>
<dbReference type="Pfam" id="PF21274">
    <property type="entry name" value="Rng_hyd_C"/>
    <property type="match status" value="1"/>
</dbReference>
<sequence>MSTVPVLIVGGGPSGLAAALELGRRGIEVLVVEPRTTLDPLRARAKTTSVRTMEHLRRWGLADRLRELAPLPVAHAQDVVFCTGLFGHEITRFTEAFGLVTDRREEFAEAGQQVPQPVVEQVLREAVAELPTVSLQIGWEAESIEDGPDVVRAVLRDPDGVRHEVVAEYVLGCDGSSGITRRAIGVRYEGSSGTMPNLSVTFRAPALETRALCALGVHYWVLGAEVGGLMGRLDLDGTWWAIVQGVHEDADAAALVRSLIGADVGVDVLATDPWSARMLLVDRYRGQRVFLVGDAAHLNPPWGGHGFNTCVGDAVNLGWKLAAVLRGWASEGLLDSYQAERRPVAARTIDAAGSQEAFLAPALKREIAGGADLTDSGPAGQALRARLADGLQVKDAEFHSLGLVLGYDYPDSPVVVPDGAVVPEDAGVLDGPDVGSGTTVPEPTLTLYTPSAHPGARLPHAWLPDGGSLYDRLGPEFTLLRVGAGDVDGVVSAADRLGIPVQVVDLTDRPELRPHYGADLVLVRPDQHVAWRGGRVEDAETLLRTVTGSTVSVPSPTP</sequence>
<dbReference type="Proteomes" id="UP001501676">
    <property type="component" value="Unassembled WGS sequence"/>
</dbReference>
<dbReference type="InterPro" id="IPR050641">
    <property type="entry name" value="RIFMO-like"/>
</dbReference>
<evidence type="ECO:0000256" key="3">
    <source>
        <dbReference type="ARBA" id="ARBA00022827"/>
    </source>
</evidence>
<evidence type="ECO:0000259" key="4">
    <source>
        <dbReference type="Pfam" id="PF01494"/>
    </source>
</evidence>
<keyword evidence="6" id="KW-1185">Reference proteome</keyword>
<reference evidence="6" key="1">
    <citation type="journal article" date="2019" name="Int. J. Syst. Evol. Microbiol.">
        <title>The Global Catalogue of Microorganisms (GCM) 10K type strain sequencing project: providing services to taxonomists for standard genome sequencing and annotation.</title>
        <authorList>
            <consortium name="The Broad Institute Genomics Platform"/>
            <consortium name="The Broad Institute Genome Sequencing Center for Infectious Disease"/>
            <person name="Wu L."/>
            <person name="Ma J."/>
        </authorList>
    </citation>
    <scope>NUCLEOTIDE SEQUENCE [LARGE SCALE GENOMIC DNA]</scope>
    <source>
        <strain evidence="6">JCM 9458</strain>
    </source>
</reference>
<dbReference type="SUPFAM" id="SSF51905">
    <property type="entry name" value="FAD/NAD(P)-binding domain"/>
    <property type="match status" value="1"/>
</dbReference>
<dbReference type="Gene3D" id="3.30.9.10">
    <property type="entry name" value="D-Amino Acid Oxidase, subunit A, domain 2"/>
    <property type="match status" value="1"/>
</dbReference>
<dbReference type="PANTHER" id="PTHR43004">
    <property type="entry name" value="TRK SYSTEM POTASSIUM UPTAKE PROTEIN"/>
    <property type="match status" value="1"/>
</dbReference>
<comment type="cofactor">
    <cofactor evidence="1">
        <name>FAD</name>
        <dbReference type="ChEBI" id="CHEBI:57692"/>
    </cofactor>
</comment>
<comment type="caution">
    <text evidence="5">The sequence shown here is derived from an EMBL/GenBank/DDBJ whole genome shotgun (WGS) entry which is preliminary data.</text>
</comment>
<gene>
    <name evidence="5" type="ORF">GCM10020369_54430</name>
</gene>
<feature type="domain" description="FAD-binding" evidence="4">
    <location>
        <begin position="4"/>
        <end position="351"/>
    </location>
</feature>
<protein>
    <submittedName>
        <fullName evidence="5">FAD-dependent oxidoreductase</fullName>
    </submittedName>
</protein>
<dbReference type="RefSeq" id="WP_345731065.1">
    <property type="nucleotide sequence ID" value="NZ_BAAAYN010000038.1"/>
</dbReference>
<dbReference type="PRINTS" id="PR00420">
    <property type="entry name" value="RNGMNOXGNASE"/>
</dbReference>
<dbReference type="Pfam" id="PF01494">
    <property type="entry name" value="FAD_binding_3"/>
    <property type="match status" value="1"/>
</dbReference>
<proteinExistence type="predicted"/>
<evidence type="ECO:0000256" key="2">
    <source>
        <dbReference type="ARBA" id="ARBA00022630"/>
    </source>
</evidence>
<keyword evidence="3" id="KW-0274">FAD</keyword>
<name>A0ABP6T641_9ACTN</name>
<dbReference type="EMBL" id="BAAAYN010000038">
    <property type="protein sequence ID" value="GAA3392500.1"/>
    <property type="molecule type" value="Genomic_DNA"/>
</dbReference>
<accession>A0ABP6T641</accession>
<dbReference type="InterPro" id="IPR036188">
    <property type="entry name" value="FAD/NAD-bd_sf"/>
</dbReference>
<evidence type="ECO:0000256" key="1">
    <source>
        <dbReference type="ARBA" id="ARBA00001974"/>
    </source>
</evidence>
<dbReference type="InterPro" id="IPR002938">
    <property type="entry name" value="FAD-bd"/>
</dbReference>
<dbReference type="NCBIfam" id="NF004780">
    <property type="entry name" value="PRK06126.1"/>
    <property type="match status" value="1"/>
</dbReference>
<evidence type="ECO:0000313" key="5">
    <source>
        <dbReference type="EMBL" id="GAA3392500.1"/>
    </source>
</evidence>
<dbReference type="Gene3D" id="3.40.30.120">
    <property type="match status" value="1"/>
</dbReference>
<organism evidence="5 6">
    <name type="scientific">Cryptosporangium minutisporangium</name>
    <dbReference type="NCBI Taxonomy" id="113569"/>
    <lineage>
        <taxon>Bacteria</taxon>
        <taxon>Bacillati</taxon>
        <taxon>Actinomycetota</taxon>
        <taxon>Actinomycetes</taxon>
        <taxon>Cryptosporangiales</taxon>
        <taxon>Cryptosporangiaceae</taxon>
        <taxon>Cryptosporangium</taxon>
    </lineage>
</organism>